<dbReference type="EMBL" id="SPDV01000009">
    <property type="protein sequence ID" value="TFI59104.1"/>
    <property type="molecule type" value="Genomic_DNA"/>
</dbReference>
<proteinExistence type="predicted"/>
<dbReference type="RefSeq" id="WP_135084804.1">
    <property type="nucleotide sequence ID" value="NZ_SPDV01000009.1"/>
</dbReference>
<sequence>MDRAAAISALIAFDRPLGELRAVLDGLSGESAGAVAVVRRDDIAAVLRRFLAGKIAAGEVEAWACLVECRDDLEFEPRHEEDVADALYDLSDPEGGLDRLAPELLARLG</sequence>
<dbReference type="OrthoDB" id="7595800at2"/>
<reference evidence="1 2" key="1">
    <citation type="submission" date="2019-03" db="EMBL/GenBank/DDBJ databases">
        <title>Genome sequence of Sphingomonas sp. 17J27-24.</title>
        <authorList>
            <person name="Kim M."/>
            <person name="Maeng S."/>
            <person name="Sathiyaraj S."/>
        </authorList>
    </citation>
    <scope>NUCLEOTIDE SEQUENCE [LARGE SCALE GENOMIC DNA]</scope>
    <source>
        <strain evidence="1 2">17J27-24</strain>
    </source>
</reference>
<dbReference type="Proteomes" id="UP000298213">
    <property type="component" value="Unassembled WGS sequence"/>
</dbReference>
<dbReference type="AlphaFoldDB" id="A0A4Y8ZT60"/>
<name>A0A4Y8ZT60_9SPHN</name>
<evidence type="ECO:0000313" key="2">
    <source>
        <dbReference type="Proteomes" id="UP000298213"/>
    </source>
</evidence>
<evidence type="ECO:0008006" key="3">
    <source>
        <dbReference type="Google" id="ProtNLM"/>
    </source>
</evidence>
<gene>
    <name evidence="1" type="ORF">E2493_06150</name>
</gene>
<comment type="caution">
    <text evidence="1">The sequence shown here is derived from an EMBL/GenBank/DDBJ whole genome shotgun (WGS) entry which is preliminary data.</text>
</comment>
<evidence type="ECO:0000313" key="1">
    <source>
        <dbReference type="EMBL" id="TFI59104.1"/>
    </source>
</evidence>
<accession>A0A4Y8ZT60</accession>
<keyword evidence="2" id="KW-1185">Reference proteome</keyword>
<organism evidence="1 2">
    <name type="scientific">Sphingomonas parva</name>
    <dbReference type="NCBI Taxonomy" id="2555898"/>
    <lineage>
        <taxon>Bacteria</taxon>
        <taxon>Pseudomonadati</taxon>
        <taxon>Pseudomonadota</taxon>
        <taxon>Alphaproteobacteria</taxon>
        <taxon>Sphingomonadales</taxon>
        <taxon>Sphingomonadaceae</taxon>
        <taxon>Sphingomonas</taxon>
    </lineage>
</organism>
<protein>
    <recommendedName>
        <fullName evidence="3">DUF3775 domain-containing protein</fullName>
    </recommendedName>
</protein>